<dbReference type="EMBL" id="CP001034">
    <property type="protein sequence ID" value="ACB84012.1"/>
    <property type="molecule type" value="Genomic_DNA"/>
</dbReference>
<gene>
    <name evidence="1" type="ordered locus">Nther_0416</name>
</gene>
<evidence type="ECO:0000313" key="1">
    <source>
        <dbReference type="EMBL" id="ACB84012.1"/>
    </source>
</evidence>
<protein>
    <submittedName>
        <fullName evidence="1">Uncharacterized protein</fullName>
    </submittedName>
</protein>
<dbReference type="HOGENOM" id="CLU_2974669_0_0_9"/>
<dbReference type="KEGG" id="nth:Nther_0416"/>
<dbReference type="InParanoid" id="B2A5R9"/>
<keyword evidence="2" id="KW-1185">Reference proteome</keyword>
<proteinExistence type="predicted"/>
<reference evidence="1 2" key="1">
    <citation type="submission" date="2008-04" db="EMBL/GenBank/DDBJ databases">
        <title>Complete sequence of chromosome of Natranaerobius thermophilus JW/NM-WN-LF.</title>
        <authorList>
            <consortium name="US DOE Joint Genome Institute"/>
            <person name="Copeland A."/>
            <person name="Lucas S."/>
            <person name="Lapidus A."/>
            <person name="Glavina del Rio T."/>
            <person name="Dalin E."/>
            <person name="Tice H."/>
            <person name="Bruce D."/>
            <person name="Goodwin L."/>
            <person name="Pitluck S."/>
            <person name="Chertkov O."/>
            <person name="Brettin T."/>
            <person name="Detter J.C."/>
            <person name="Han C."/>
            <person name="Kuske C.R."/>
            <person name="Schmutz J."/>
            <person name="Larimer F."/>
            <person name="Land M."/>
            <person name="Hauser L."/>
            <person name="Kyrpides N."/>
            <person name="Lykidis A."/>
            <person name="Mesbah N.M."/>
            <person name="Wiegel J."/>
        </authorList>
    </citation>
    <scope>NUCLEOTIDE SEQUENCE [LARGE SCALE GENOMIC DNA]</scope>
    <source>
        <strain evidence="2">ATCC BAA-1301 / DSM 18059 / JW/NM-WN-LF</strain>
    </source>
</reference>
<dbReference type="AlphaFoldDB" id="B2A5R9"/>
<dbReference type="RefSeq" id="WP_012446899.1">
    <property type="nucleotide sequence ID" value="NC_010718.1"/>
</dbReference>
<name>B2A5R9_NATTJ</name>
<evidence type="ECO:0000313" key="2">
    <source>
        <dbReference type="Proteomes" id="UP000001683"/>
    </source>
</evidence>
<dbReference type="Proteomes" id="UP000001683">
    <property type="component" value="Chromosome"/>
</dbReference>
<sequence>MNESKGTILFLALLVLVLIMAGMVVFSGFFEDEPEEREHIKVDPHRIAVTVKTYKLFG</sequence>
<reference evidence="1 2" key="2">
    <citation type="journal article" date="2011" name="J. Bacteriol.">
        <title>Complete genome sequence of the anaerobic, halophilic alkalithermophile Natranaerobius thermophilus JW/NM-WN-LF.</title>
        <authorList>
            <person name="Zhao B."/>
            <person name="Mesbah N.M."/>
            <person name="Dalin E."/>
            <person name="Goodwin L."/>
            <person name="Nolan M."/>
            <person name="Pitluck S."/>
            <person name="Chertkov O."/>
            <person name="Brettin T.S."/>
            <person name="Han J."/>
            <person name="Larimer F.W."/>
            <person name="Land M.L."/>
            <person name="Hauser L."/>
            <person name="Kyrpides N."/>
            <person name="Wiegel J."/>
        </authorList>
    </citation>
    <scope>NUCLEOTIDE SEQUENCE [LARGE SCALE GENOMIC DNA]</scope>
    <source>
        <strain evidence="2">ATCC BAA-1301 / DSM 18059 / JW/NM-WN-LF</strain>
    </source>
</reference>
<organism evidence="1 2">
    <name type="scientific">Natranaerobius thermophilus (strain ATCC BAA-1301 / DSM 18059 / JW/NM-WN-LF)</name>
    <dbReference type="NCBI Taxonomy" id="457570"/>
    <lineage>
        <taxon>Bacteria</taxon>
        <taxon>Bacillati</taxon>
        <taxon>Bacillota</taxon>
        <taxon>Clostridia</taxon>
        <taxon>Natranaerobiales</taxon>
        <taxon>Natranaerobiaceae</taxon>
        <taxon>Natranaerobius</taxon>
    </lineage>
</organism>
<dbReference type="STRING" id="457570.Nther_0416"/>
<accession>B2A5R9</accession>